<dbReference type="Pfam" id="PF04082">
    <property type="entry name" value="Fungal_trans"/>
    <property type="match status" value="1"/>
</dbReference>
<evidence type="ECO:0000259" key="3">
    <source>
        <dbReference type="SMART" id="SM00906"/>
    </source>
</evidence>
<gene>
    <name evidence="4" type="ORF">DDE83_008383</name>
</gene>
<keyword evidence="5" id="KW-1185">Reference proteome</keyword>
<dbReference type="GO" id="GO:0005634">
    <property type="term" value="C:nucleus"/>
    <property type="evidence" value="ECO:0007669"/>
    <property type="project" value="UniProtKB-SubCell"/>
</dbReference>
<dbReference type="GO" id="GO:0008270">
    <property type="term" value="F:zinc ion binding"/>
    <property type="evidence" value="ECO:0007669"/>
    <property type="project" value="InterPro"/>
</dbReference>
<sequence length="680" mass="76955">MNAETQVSRVVPPSRRRDKPILSCTLCRRRNVPTPKEPKIPNSVHDRINQLEKLVTNLMGSNDASHSSAASLNLAHVHQHHDEDNAEVPGTPDRVKFSGDTTSYSNSGHWTSILDGISELREYLDQMPASASPKDDVLEETPGPELLFGKQRHATKEELIAAVPPRQEADQLIDTFFASMDTHPTILHKPTFLDQYNNFWNNPFQTPTMWLGTLYAALALGSRFQAAVDAHGSGCSDLGLEQSQTLSSARMNFYREKAVQCLLLANYTKCPPSTIETFLLYFGTEFIRSTDAQFSIYMIVGMLVRLCFRMGYHRDPSRFPNISLFKGELRRRKWLVVLSLDLITSSQLGLPRMIQPFMYDTQEPRNLNEDDIYEGMTGSLPPPRPWTEVSQLIYSILLTRFRQAQARIIDLINASSLPPYHELTDLDTCLRHIYDEIPRVPKADTIKDFGITMTPNSMRRFYLDLAFLKAELMLHRPYLKLGRTDQNYEYSRRVCLNAATEMLSFQHKLDAEFQPGGNIASPKWRLSTLSWFLSSLVAQDFLLATTVLVLDLDEDLISPLSKPEDSLHIGVRLDSAPPSREEIVATLRSANRIWIRAIAHAVQDEHDMTSPSSSFDFKGFSPAASGSNGLPVGNDGFDHSFAYGQMPMDLDSLNIPFDWDGILANLQMQPYGEFQRQIFE</sequence>
<dbReference type="GO" id="GO:0003677">
    <property type="term" value="F:DNA binding"/>
    <property type="evidence" value="ECO:0007669"/>
    <property type="project" value="InterPro"/>
</dbReference>
<name>A0A364MTC2_STELY</name>
<evidence type="ECO:0000313" key="5">
    <source>
        <dbReference type="Proteomes" id="UP000249619"/>
    </source>
</evidence>
<dbReference type="EMBL" id="QGDH01000195">
    <property type="protein sequence ID" value="RAR02982.1"/>
    <property type="molecule type" value="Genomic_DNA"/>
</dbReference>
<dbReference type="AlphaFoldDB" id="A0A364MTC2"/>
<dbReference type="PANTHER" id="PTHR31001:SF49">
    <property type="entry name" value="ZN(II)2CYS6 TRANSCRIPTION FACTOR (EUROFUNG)"/>
    <property type="match status" value="1"/>
</dbReference>
<keyword evidence="2" id="KW-0539">Nucleus</keyword>
<proteinExistence type="predicted"/>
<dbReference type="GO" id="GO:0006351">
    <property type="term" value="P:DNA-templated transcription"/>
    <property type="evidence" value="ECO:0007669"/>
    <property type="project" value="InterPro"/>
</dbReference>
<protein>
    <submittedName>
        <fullName evidence="4">Fungal-specific transcription factor domain-containing protein</fullName>
    </submittedName>
</protein>
<comment type="caution">
    <text evidence="4">The sequence shown here is derived from an EMBL/GenBank/DDBJ whole genome shotgun (WGS) entry which is preliminary data.</text>
</comment>
<dbReference type="PANTHER" id="PTHR31001">
    <property type="entry name" value="UNCHARACTERIZED TRANSCRIPTIONAL REGULATORY PROTEIN"/>
    <property type="match status" value="1"/>
</dbReference>
<dbReference type="InterPro" id="IPR007219">
    <property type="entry name" value="XnlR_reg_dom"/>
</dbReference>
<dbReference type="SMART" id="SM00906">
    <property type="entry name" value="Fungal_trans"/>
    <property type="match status" value="1"/>
</dbReference>
<dbReference type="InterPro" id="IPR050613">
    <property type="entry name" value="Sec_Metabolite_Reg"/>
</dbReference>
<evidence type="ECO:0000256" key="2">
    <source>
        <dbReference type="ARBA" id="ARBA00023242"/>
    </source>
</evidence>
<evidence type="ECO:0000256" key="1">
    <source>
        <dbReference type="ARBA" id="ARBA00004123"/>
    </source>
</evidence>
<evidence type="ECO:0000313" key="4">
    <source>
        <dbReference type="EMBL" id="RAR02982.1"/>
    </source>
</evidence>
<accession>A0A364MTC2</accession>
<dbReference type="Proteomes" id="UP000249619">
    <property type="component" value="Unassembled WGS sequence"/>
</dbReference>
<organism evidence="4 5">
    <name type="scientific">Stemphylium lycopersici</name>
    <name type="common">Tomato gray leaf spot disease fungus</name>
    <name type="synonym">Thyrospora lycopersici</name>
    <dbReference type="NCBI Taxonomy" id="183478"/>
    <lineage>
        <taxon>Eukaryota</taxon>
        <taxon>Fungi</taxon>
        <taxon>Dikarya</taxon>
        <taxon>Ascomycota</taxon>
        <taxon>Pezizomycotina</taxon>
        <taxon>Dothideomycetes</taxon>
        <taxon>Pleosporomycetidae</taxon>
        <taxon>Pleosporales</taxon>
        <taxon>Pleosporineae</taxon>
        <taxon>Pleosporaceae</taxon>
        <taxon>Stemphylium</taxon>
    </lineage>
</organism>
<dbReference type="CDD" id="cd12148">
    <property type="entry name" value="fungal_TF_MHR"/>
    <property type="match status" value="1"/>
</dbReference>
<dbReference type="STRING" id="183478.A0A364MTC2"/>
<feature type="domain" description="Xylanolytic transcriptional activator regulatory" evidence="3">
    <location>
        <begin position="296"/>
        <end position="370"/>
    </location>
</feature>
<comment type="subcellular location">
    <subcellularLocation>
        <location evidence="1">Nucleus</location>
    </subcellularLocation>
</comment>
<reference evidence="5" key="1">
    <citation type="submission" date="2018-05" db="EMBL/GenBank/DDBJ databases">
        <title>Draft genome sequence of Stemphylium lycopersici strain CIDEFI 213.</title>
        <authorList>
            <person name="Medina R."/>
            <person name="Franco M.E.E."/>
            <person name="Lucentini C.G."/>
            <person name="Saparrat M.C.N."/>
            <person name="Balatti P.A."/>
        </authorList>
    </citation>
    <scope>NUCLEOTIDE SEQUENCE [LARGE SCALE GENOMIC DNA]</scope>
    <source>
        <strain evidence="5">CIDEFI 213</strain>
    </source>
</reference>